<keyword evidence="2" id="KW-0663">Pyridoxal phosphate</keyword>
<proteinExistence type="predicted"/>
<dbReference type="InterPro" id="IPR015421">
    <property type="entry name" value="PyrdxlP-dep_Trfase_major"/>
</dbReference>
<accession>R4YYL2</accession>
<evidence type="ECO:0000313" key="4">
    <source>
        <dbReference type="EMBL" id="CCM63468.1"/>
    </source>
</evidence>
<dbReference type="InterPro" id="IPR015424">
    <property type="entry name" value="PyrdxlP-dep_Trfase"/>
</dbReference>
<dbReference type="InterPro" id="IPR000192">
    <property type="entry name" value="Aminotrans_V_dom"/>
</dbReference>
<dbReference type="RefSeq" id="WP_012226084.1">
    <property type="nucleotide sequence ID" value="NZ_HG422565.1"/>
</dbReference>
<dbReference type="EC" id="2.8.1.7" evidence="4"/>
<gene>
    <name evidence="4" type="ORF">BN381_230003</name>
</gene>
<dbReference type="PANTHER" id="PTHR43586">
    <property type="entry name" value="CYSTEINE DESULFURASE"/>
    <property type="match status" value="1"/>
</dbReference>
<comment type="cofactor">
    <cofactor evidence="1">
        <name>pyridoxal 5'-phosphate</name>
        <dbReference type="ChEBI" id="CHEBI:597326"/>
    </cofactor>
</comment>
<reference evidence="4 5" key="1">
    <citation type="journal article" date="2013" name="ISME J.">
        <title>Metabolic model for the filamentous 'Candidatus Microthrix parvicella' based on genomic and metagenomic analyses.</title>
        <authorList>
            <person name="Jon McIlroy S."/>
            <person name="Kristiansen R."/>
            <person name="Albertsen M."/>
            <person name="Michael Karst S."/>
            <person name="Rossetti S."/>
            <person name="Lund Nielsen J."/>
            <person name="Tandoi V."/>
            <person name="James Seviour R."/>
            <person name="Nielsen P.H."/>
        </authorList>
    </citation>
    <scope>NUCLEOTIDE SEQUENCE [LARGE SCALE GENOMIC DNA]</scope>
    <source>
        <strain evidence="4 5">RN1</strain>
    </source>
</reference>
<dbReference type="Proteomes" id="UP000018291">
    <property type="component" value="Unassembled WGS sequence"/>
</dbReference>
<protein>
    <submittedName>
        <fullName evidence="4">Putative Cysteine desulfurase</fullName>
        <ecNumber evidence="4">2.8.1.7</ecNumber>
    </submittedName>
</protein>
<organism evidence="4 5">
    <name type="scientific">Candidatus Neomicrothrix parvicella RN1</name>
    <dbReference type="NCBI Taxonomy" id="1229780"/>
    <lineage>
        <taxon>Bacteria</taxon>
        <taxon>Bacillati</taxon>
        <taxon>Actinomycetota</taxon>
        <taxon>Acidimicrobiia</taxon>
        <taxon>Acidimicrobiales</taxon>
        <taxon>Microthrixaceae</taxon>
        <taxon>Candidatus Neomicrothrix</taxon>
    </lineage>
</organism>
<dbReference type="EMBL" id="CANL01000016">
    <property type="protein sequence ID" value="CCM63468.1"/>
    <property type="molecule type" value="Genomic_DNA"/>
</dbReference>
<comment type="caution">
    <text evidence="4">The sequence shown here is derived from an EMBL/GenBank/DDBJ whole genome shotgun (WGS) entry which is preliminary data.</text>
</comment>
<evidence type="ECO:0000256" key="1">
    <source>
        <dbReference type="ARBA" id="ARBA00001933"/>
    </source>
</evidence>
<evidence type="ECO:0000313" key="5">
    <source>
        <dbReference type="Proteomes" id="UP000018291"/>
    </source>
</evidence>
<sequence length="376" mass="40391">MPGIVGYDTFIGERRAADRLWRCDADPGVIDRMVSHLAREAEVGGYDSAAELVVARRRVASLLGLEHGNVSLSDSGTSATVSLFQAMATAGSSPSGGFIVTDPREFGPNHELLRRLAARSGAGIRLLGLTPEGRLDIDQLGQLVSAGRVGLVWLSLAHAHAGSTNAVSELVRALDGRPTETWVVLDACQSFGQLDDDLAALDPDAVIGTSRKWLRGPRGVGFGWVHPRRLGVRATHEAIVERAVWLRHELGELPGWRIIDDPATASGIVSLAPSGAIGTHADTVGRTQRELAERGVRVTASQLHHAPIAMESLGVGAAWRPKPISPGMTFAVRWRCSVKRPTDRAGSIVGPYRDGLRHRPHVHVNQHRCTLSVCRT</sequence>
<name>R4YYL2_9ACTN</name>
<evidence type="ECO:0000259" key="3">
    <source>
        <dbReference type="Pfam" id="PF00266"/>
    </source>
</evidence>
<dbReference type="STRING" id="1229780.BN381_230003"/>
<feature type="domain" description="Aminotransferase class V" evidence="3">
    <location>
        <begin position="48"/>
        <end position="226"/>
    </location>
</feature>
<dbReference type="SUPFAM" id="SSF53383">
    <property type="entry name" value="PLP-dependent transferases"/>
    <property type="match status" value="1"/>
</dbReference>
<dbReference type="Pfam" id="PF00266">
    <property type="entry name" value="Aminotran_5"/>
    <property type="match status" value="1"/>
</dbReference>
<dbReference type="AlphaFoldDB" id="R4YYL2"/>
<keyword evidence="5" id="KW-1185">Reference proteome</keyword>
<dbReference type="Gene3D" id="3.40.640.10">
    <property type="entry name" value="Type I PLP-dependent aspartate aminotransferase-like (Major domain)"/>
    <property type="match status" value="1"/>
</dbReference>
<dbReference type="GO" id="GO:0031071">
    <property type="term" value="F:cysteine desulfurase activity"/>
    <property type="evidence" value="ECO:0007669"/>
    <property type="project" value="UniProtKB-EC"/>
</dbReference>
<dbReference type="OrthoDB" id="9808002at2"/>
<evidence type="ECO:0000256" key="2">
    <source>
        <dbReference type="ARBA" id="ARBA00022898"/>
    </source>
</evidence>
<dbReference type="PANTHER" id="PTHR43586:SF8">
    <property type="entry name" value="CYSTEINE DESULFURASE 1, CHLOROPLASTIC"/>
    <property type="match status" value="1"/>
</dbReference>
<dbReference type="HOGENOM" id="CLU_003433_2_1_11"/>
<keyword evidence="4" id="KW-0808">Transferase</keyword>
<dbReference type="eggNOG" id="COG0520">
    <property type="taxonomic scope" value="Bacteria"/>
</dbReference>